<proteinExistence type="predicted"/>
<feature type="non-terminal residue" evidence="1">
    <location>
        <position position="1"/>
    </location>
</feature>
<organism evidence="1 2">
    <name type="scientific">Mycoplasma marinum</name>
    <dbReference type="NCBI Taxonomy" id="1937190"/>
    <lineage>
        <taxon>Bacteria</taxon>
        <taxon>Bacillati</taxon>
        <taxon>Mycoplasmatota</taxon>
        <taxon>Mollicutes</taxon>
        <taxon>Mycoplasmataceae</taxon>
        <taxon>Mycoplasma</taxon>
    </lineage>
</organism>
<evidence type="ECO:0008006" key="3">
    <source>
        <dbReference type="Google" id="ProtNLM"/>
    </source>
</evidence>
<dbReference type="SUPFAM" id="SSF56112">
    <property type="entry name" value="Protein kinase-like (PK-like)"/>
    <property type="match status" value="1"/>
</dbReference>
<comment type="caution">
    <text evidence="1">The sequence shown here is derived from an EMBL/GenBank/DDBJ whole genome shotgun (WGS) entry which is preliminary data.</text>
</comment>
<name>A0A4V2NHV5_9MOLU</name>
<reference evidence="1 2" key="1">
    <citation type="submission" date="2018-02" db="EMBL/GenBank/DDBJ databases">
        <title>Mycoplasma marinum and Mycoplasma todarodis sp. nov., moderately halophilic and psychrotolerant mycoplasmas isolated from cephalopods.</title>
        <authorList>
            <person name="Viver T."/>
        </authorList>
    </citation>
    <scope>NUCLEOTIDE SEQUENCE [LARGE SCALE GENOMIC DNA]</scope>
    <source>
        <strain evidence="1 2">PE</strain>
    </source>
</reference>
<dbReference type="GO" id="GO:0005737">
    <property type="term" value="C:cytoplasm"/>
    <property type="evidence" value="ECO:0007669"/>
    <property type="project" value="TreeGrafter"/>
</dbReference>
<dbReference type="EMBL" id="PSZO01000085">
    <property type="protein sequence ID" value="TCG10278.1"/>
    <property type="molecule type" value="Genomic_DNA"/>
</dbReference>
<protein>
    <recommendedName>
        <fullName evidence="3">Choline kinase</fullName>
    </recommendedName>
</protein>
<dbReference type="CDD" id="cd05151">
    <property type="entry name" value="ChoK-like"/>
    <property type="match status" value="1"/>
</dbReference>
<accession>A0A4V2NHV5</accession>
<dbReference type="GO" id="GO:0004305">
    <property type="term" value="F:ethanolamine kinase activity"/>
    <property type="evidence" value="ECO:0007669"/>
    <property type="project" value="TreeGrafter"/>
</dbReference>
<evidence type="ECO:0000313" key="1">
    <source>
        <dbReference type="EMBL" id="TCG10278.1"/>
    </source>
</evidence>
<feature type="non-terminal residue" evidence="1">
    <location>
        <position position="344"/>
    </location>
</feature>
<dbReference type="Gene3D" id="3.90.1200.10">
    <property type="match status" value="1"/>
</dbReference>
<evidence type="ECO:0000313" key="2">
    <source>
        <dbReference type="Proteomes" id="UP000294192"/>
    </source>
</evidence>
<dbReference type="Gene3D" id="3.30.200.20">
    <property type="entry name" value="Phosphorylase Kinase, domain 1"/>
    <property type="match status" value="1"/>
</dbReference>
<dbReference type="GO" id="GO:0006646">
    <property type="term" value="P:phosphatidylethanolamine biosynthetic process"/>
    <property type="evidence" value="ECO:0007669"/>
    <property type="project" value="TreeGrafter"/>
</dbReference>
<sequence length="344" mass="40602">VLKNLNKNTLFIEGDSLWKENIFPEHLGKSIMFGEKGNKDNEWTLIKRGKYAVGYEINGNGPLWGNGYALTYEDIVSVKNFFNAINLQDYKESYAEEIFWKNNMKFEIQQIYSTTRIEIDTIDDLRAVEPQYLIESFSNVMQCIKIVHDIDEDEIKKFSAIKGGLTNDTYKYRVKNEHFVIRFPREETNKNIDRYSERIILESIKDFKIGAEIHYINDKAGVLITKLIKNAKSFKKTKKNIEEVARKLKKIHNSNIKVKNSMEPLELFQKYTKENKINDSFVLEKKEEILRLIEKYYSNHSEFNLCHNDMIEGNIIWNNSGLWLIDWELANNNDPYWDIASLFM</sequence>
<dbReference type="Pfam" id="PF01633">
    <property type="entry name" value="Choline_kinase"/>
    <property type="match status" value="1"/>
</dbReference>
<gene>
    <name evidence="1" type="ORF">C4B24_04930</name>
</gene>
<dbReference type="PANTHER" id="PTHR22603:SF66">
    <property type="entry name" value="ETHANOLAMINE KINASE"/>
    <property type="match status" value="1"/>
</dbReference>
<dbReference type="AlphaFoldDB" id="A0A4V2NHV5"/>
<keyword evidence="2" id="KW-1185">Reference proteome</keyword>
<dbReference type="PANTHER" id="PTHR22603">
    <property type="entry name" value="CHOLINE/ETHANOALAMINE KINASE"/>
    <property type="match status" value="1"/>
</dbReference>
<dbReference type="InterPro" id="IPR011009">
    <property type="entry name" value="Kinase-like_dom_sf"/>
</dbReference>
<dbReference type="Proteomes" id="UP000294192">
    <property type="component" value="Unassembled WGS sequence"/>
</dbReference>